<dbReference type="AlphaFoldDB" id="A0A1Q2CNS6"/>
<protein>
    <submittedName>
        <fullName evidence="2">Uncharacterized protein</fullName>
    </submittedName>
</protein>
<feature type="compositionally biased region" description="Basic residues" evidence="1">
    <location>
        <begin position="275"/>
        <end position="284"/>
    </location>
</feature>
<gene>
    <name evidence="2" type="ORF">BW730_09990</name>
</gene>
<dbReference type="STRING" id="1332264.BW730_09990"/>
<feature type="region of interest" description="Disordered" evidence="1">
    <location>
        <begin position="231"/>
        <end position="302"/>
    </location>
</feature>
<feature type="compositionally biased region" description="Low complexity" evidence="1">
    <location>
        <begin position="265"/>
        <end position="274"/>
    </location>
</feature>
<dbReference type="EMBL" id="CP019606">
    <property type="protein sequence ID" value="AQP47771.1"/>
    <property type="molecule type" value="Genomic_DNA"/>
</dbReference>
<accession>A0A1Q2CNS6</accession>
<evidence type="ECO:0000313" key="3">
    <source>
        <dbReference type="Proteomes" id="UP000188145"/>
    </source>
</evidence>
<dbReference type="OrthoDB" id="3725439at2"/>
<dbReference type="Proteomes" id="UP000188145">
    <property type="component" value="Chromosome"/>
</dbReference>
<reference evidence="3" key="1">
    <citation type="submission" date="2017-02" db="EMBL/GenBank/DDBJ databases">
        <title>Tessaracoccus aquaemaris sp. nov., isolated from the intestine of a Korean rockfish, Sebastes schlegelii, in a marine aquaculture pond.</title>
        <authorList>
            <person name="Tak E.J."/>
            <person name="Bae J.-W."/>
        </authorList>
    </citation>
    <scope>NUCLEOTIDE SEQUENCE [LARGE SCALE GENOMIC DNA]</scope>
    <source>
        <strain evidence="3">NSG39</strain>
    </source>
</reference>
<name>A0A1Q2CNS6_9ACTN</name>
<proteinExistence type="predicted"/>
<evidence type="ECO:0000313" key="2">
    <source>
        <dbReference type="EMBL" id="AQP47771.1"/>
    </source>
</evidence>
<dbReference type="KEGG" id="tes:BW730_09990"/>
<keyword evidence="3" id="KW-1185">Reference proteome</keyword>
<organism evidence="2 3">
    <name type="scientific">Tessaracoccus aquimaris</name>
    <dbReference type="NCBI Taxonomy" id="1332264"/>
    <lineage>
        <taxon>Bacteria</taxon>
        <taxon>Bacillati</taxon>
        <taxon>Actinomycetota</taxon>
        <taxon>Actinomycetes</taxon>
        <taxon>Propionibacteriales</taxon>
        <taxon>Propionibacteriaceae</taxon>
        <taxon>Tessaracoccus</taxon>
    </lineage>
</organism>
<dbReference type="RefSeq" id="WP_077686107.1">
    <property type="nucleotide sequence ID" value="NZ_CP019606.1"/>
</dbReference>
<evidence type="ECO:0000256" key="1">
    <source>
        <dbReference type="SAM" id="MobiDB-lite"/>
    </source>
</evidence>
<sequence length="302" mass="32022">MTMSFEASRIQTPERAQSLARRVLGGAGSAGLFAYRLGESLPFVAHGLAADGSLVIAARPEGLLSATAPGFGIDVRMDVVLHSADPTVSIVAASVHLLGELTWVGDAELRRLRETGLPSMLADLADEPGMQVGVIEIERAVLHDLDGATVVDLDELGIASAVDDLAAQGAVARLGQDALKDLCWAVMVGRLVGQVRVADAPPAACAHTKGRVFCVDADLGGVTLMLVSPGRRRSSMPRSRIPSRRPPLWTVRSRASSRLPPPTWRPEAPVAPGVARRRRRHAGRARAPSLDRWVGCAPQRTS</sequence>